<dbReference type="Gene3D" id="3.10.20.370">
    <property type="match status" value="1"/>
</dbReference>
<reference evidence="3" key="1">
    <citation type="journal article" date="2023" name="Plant J.">
        <title>The genome of the king protea, Protea cynaroides.</title>
        <authorList>
            <person name="Chang J."/>
            <person name="Duong T.A."/>
            <person name="Schoeman C."/>
            <person name="Ma X."/>
            <person name="Roodt D."/>
            <person name="Barker N."/>
            <person name="Li Z."/>
            <person name="Van de Peer Y."/>
            <person name="Mizrachi E."/>
        </authorList>
    </citation>
    <scope>NUCLEOTIDE SEQUENCE</scope>
    <source>
        <tissue evidence="3">Young leaves</tissue>
    </source>
</reference>
<dbReference type="Proteomes" id="UP001141806">
    <property type="component" value="Unassembled WGS sequence"/>
</dbReference>
<dbReference type="InterPro" id="IPR050951">
    <property type="entry name" value="Retrovirus_Pol_polyprotein"/>
</dbReference>
<feature type="domain" description="Reverse transcriptase/retrotransposon-derived protein RNase H-like" evidence="2">
    <location>
        <begin position="9"/>
        <end position="102"/>
    </location>
</feature>
<dbReference type="InterPro" id="IPR043128">
    <property type="entry name" value="Rev_trsase/Diguanyl_cyclase"/>
</dbReference>
<evidence type="ECO:0000256" key="1">
    <source>
        <dbReference type="ARBA" id="ARBA00023268"/>
    </source>
</evidence>
<keyword evidence="4" id="KW-1185">Reference proteome</keyword>
<evidence type="ECO:0000313" key="3">
    <source>
        <dbReference type="EMBL" id="KAJ4952425.1"/>
    </source>
</evidence>
<dbReference type="AlphaFoldDB" id="A0A9Q0GRY2"/>
<dbReference type="CDD" id="cd09274">
    <property type="entry name" value="RNase_HI_RT_Ty3"/>
    <property type="match status" value="1"/>
</dbReference>
<protein>
    <recommendedName>
        <fullName evidence="2">Reverse transcriptase/retrotransposon-derived protein RNase H-like domain-containing protein</fullName>
    </recommendedName>
</protein>
<dbReference type="GO" id="GO:0003824">
    <property type="term" value="F:catalytic activity"/>
    <property type="evidence" value="ECO:0007669"/>
    <property type="project" value="UniProtKB-KW"/>
</dbReference>
<dbReference type="PANTHER" id="PTHR37984">
    <property type="entry name" value="PROTEIN CBG26694"/>
    <property type="match status" value="1"/>
</dbReference>
<dbReference type="EMBL" id="JAMYWD010000012">
    <property type="protein sequence ID" value="KAJ4952425.1"/>
    <property type="molecule type" value="Genomic_DNA"/>
</dbReference>
<dbReference type="Pfam" id="PF17919">
    <property type="entry name" value="RT_RNaseH_2"/>
    <property type="match status" value="1"/>
</dbReference>
<dbReference type="OrthoDB" id="1931077at2759"/>
<dbReference type="PANTHER" id="PTHR37984:SF5">
    <property type="entry name" value="PROTEIN NYNRIN-LIKE"/>
    <property type="match status" value="1"/>
</dbReference>
<dbReference type="Gene3D" id="3.30.70.270">
    <property type="match status" value="1"/>
</dbReference>
<dbReference type="FunFam" id="3.10.20.370:FF:000001">
    <property type="entry name" value="Retrovirus-related Pol polyprotein from transposon 17.6-like protein"/>
    <property type="match status" value="1"/>
</dbReference>
<gene>
    <name evidence="3" type="ORF">NE237_029257</name>
</gene>
<comment type="caution">
    <text evidence="3">The sequence shown here is derived from an EMBL/GenBank/DDBJ whole genome shotgun (WGS) entry which is preliminary data.</text>
</comment>
<keyword evidence="1" id="KW-0511">Multifunctional enzyme</keyword>
<dbReference type="InterPro" id="IPR041577">
    <property type="entry name" value="RT_RNaseH_2"/>
</dbReference>
<dbReference type="InterPro" id="IPR043502">
    <property type="entry name" value="DNA/RNA_pol_sf"/>
</dbReference>
<name>A0A9Q0GRY2_9MAGN</name>
<dbReference type="SUPFAM" id="SSF56672">
    <property type="entry name" value="DNA/RNA polymerases"/>
    <property type="match status" value="1"/>
</dbReference>
<evidence type="ECO:0000313" key="4">
    <source>
        <dbReference type="Proteomes" id="UP001141806"/>
    </source>
</evidence>
<organism evidence="3 4">
    <name type="scientific">Protea cynaroides</name>
    <dbReference type="NCBI Taxonomy" id="273540"/>
    <lineage>
        <taxon>Eukaryota</taxon>
        <taxon>Viridiplantae</taxon>
        <taxon>Streptophyta</taxon>
        <taxon>Embryophyta</taxon>
        <taxon>Tracheophyta</taxon>
        <taxon>Spermatophyta</taxon>
        <taxon>Magnoliopsida</taxon>
        <taxon>Proteales</taxon>
        <taxon>Proteaceae</taxon>
        <taxon>Protea</taxon>
    </lineage>
</organism>
<accession>A0A9Q0GRY2</accession>
<sequence>MLKKNQFEWTQEVVEAFNKLKEDMTRAPVLALPDFSKPFIVECDASRSGVGAVLMQERPIAFFSQALQGRNLLLSTYEKEILALVLAVQKWHSYLVGQKFVVRTDHKSLQYLWSQKISTLAHQRWLYKLMMYDFKVEYKKGHENIVADALSHQGDTEGKEGSSSTIVAISSPLADWLTAIKEEIKTNPKAQQLFQ</sequence>
<evidence type="ECO:0000259" key="2">
    <source>
        <dbReference type="Pfam" id="PF17919"/>
    </source>
</evidence>
<proteinExistence type="predicted"/>